<reference evidence="1" key="1">
    <citation type="submission" date="2021-07" db="EMBL/GenBank/DDBJ databases">
        <authorList>
            <person name="Catto M.A."/>
            <person name="Jacobson A."/>
            <person name="Kennedy G."/>
            <person name="Labadie P."/>
            <person name="Hunt B.G."/>
            <person name="Srinivasan R."/>
        </authorList>
    </citation>
    <scope>NUCLEOTIDE SEQUENCE</scope>
    <source>
        <strain evidence="1">PL_HMW_Pooled</strain>
        <tissue evidence="1">Head</tissue>
    </source>
</reference>
<protein>
    <submittedName>
        <fullName evidence="1">39S ribosomal protein L37, mitochondrial</fullName>
    </submittedName>
</protein>
<dbReference type="PANTHER" id="PTHR15889:SF2">
    <property type="entry name" value="LARGE RIBOSOMAL SUBUNIT PROTEIN ML37"/>
    <property type="match status" value="1"/>
</dbReference>
<dbReference type="GO" id="GO:0005840">
    <property type="term" value="C:ribosome"/>
    <property type="evidence" value="ECO:0007669"/>
    <property type="project" value="UniProtKB-KW"/>
</dbReference>
<sequence length="421" mass="48547">MRITEVLYHKINRYRAWKLNWVLHKRQKVKESRDLLHIKKLEYPTVTAEDFLEKAREEVVPLEIDSEIQPAEPLLQTVKFDSSHPLYQSDPCFCLDDSNVLLEGLAQSKLLLNTVQLEEGLPKQIEDSVGTRAIPFQDTRVKRVLMSSQIFDATQVLLPKRKDPERPAWDFPRDYGIDAKRKFHLTISQMLQLCNVLDGKTSLAHRTQLHDAYCCTRLVKDGTPVQIRNRADILVTSKDPIAALVSKKAGSSIPLPDIHPLHFTVSIPKQHFYHNESIFPLSKTFPKPHPHTAFFHYDPSEVKNLYEEPVTESQFLSRTLVKAFAVAASRAQQLYGDDVKELPEPLTLQVVHTDNKKFHFGVLQLNTLDLISPQERNIFWMLPSAIHLFEKCGYETGRPTLQEYNPEVFQRILAFYFNGMP</sequence>
<dbReference type="Proteomes" id="UP001219518">
    <property type="component" value="Unassembled WGS sequence"/>
</dbReference>
<organism evidence="1 2">
    <name type="scientific">Frankliniella fusca</name>
    <dbReference type="NCBI Taxonomy" id="407009"/>
    <lineage>
        <taxon>Eukaryota</taxon>
        <taxon>Metazoa</taxon>
        <taxon>Ecdysozoa</taxon>
        <taxon>Arthropoda</taxon>
        <taxon>Hexapoda</taxon>
        <taxon>Insecta</taxon>
        <taxon>Pterygota</taxon>
        <taxon>Neoptera</taxon>
        <taxon>Paraneoptera</taxon>
        <taxon>Thysanoptera</taxon>
        <taxon>Terebrantia</taxon>
        <taxon>Thripoidea</taxon>
        <taxon>Thripidae</taxon>
        <taxon>Frankliniella</taxon>
    </lineage>
</organism>
<comment type="caution">
    <text evidence="1">The sequence shown here is derived from an EMBL/GenBank/DDBJ whole genome shotgun (WGS) entry which is preliminary data.</text>
</comment>
<gene>
    <name evidence="1" type="ORF">KUF71_017527</name>
</gene>
<proteinExistence type="predicted"/>
<keyword evidence="1" id="KW-0689">Ribosomal protein</keyword>
<dbReference type="InterPro" id="IPR052482">
    <property type="entry name" value="mtLSU_mL37"/>
</dbReference>
<reference evidence="1" key="2">
    <citation type="journal article" date="2023" name="BMC Genomics">
        <title>Pest status, molecular evolution, and epigenetic factors derived from the genome assembly of Frankliniella fusca, a thysanopteran phytovirus vector.</title>
        <authorList>
            <person name="Catto M.A."/>
            <person name="Labadie P.E."/>
            <person name="Jacobson A.L."/>
            <person name="Kennedy G.G."/>
            <person name="Srinivasan R."/>
            <person name="Hunt B.G."/>
        </authorList>
    </citation>
    <scope>NUCLEOTIDE SEQUENCE</scope>
    <source>
        <strain evidence="1">PL_HMW_Pooled</strain>
    </source>
</reference>
<evidence type="ECO:0000313" key="2">
    <source>
        <dbReference type="Proteomes" id="UP001219518"/>
    </source>
</evidence>
<dbReference type="GO" id="GO:0005739">
    <property type="term" value="C:mitochondrion"/>
    <property type="evidence" value="ECO:0007669"/>
    <property type="project" value="TreeGrafter"/>
</dbReference>
<evidence type="ECO:0000313" key="1">
    <source>
        <dbReference type="EMBL" id="KAK3929041.1"/>
    </source>
</evidence>
<dbReference type="PANTHER" id="PTHR15889">
    <property type="entry name" value="MITOCHONDRIAL RIBOSOMAL PROTEIN L37"/>
    <property type="match status" value="1"/>
</dbReference>
<accession>A0AAE1HYT0</accession>
<keyword evidence="2" id="KW-1185">Reference proteome</keyword>
<dbReference type="EMBL" id="JAHWGI010001376">
    <property type="protein sequence ID" value="KAK3929041.1"/>
    <property type="molecule type" value="Genomic_DNA"/>
</dbReference>
<name>A0AAE1HYT0_9NEOP</name>
<keyword evidence="1" id="KW-0687">Ribonucleoprotein</keyword>
<dbReference type="AlphaFoldDB" id="A0AAE1HYT0"/>